<dbReference type="InterPro" id="IPR008271">
    <property type="entry name" value="Ser/Thr_kinase_AS"/>
</dbReference>
<dbReference type="CDD" id="cd14014">
    <property type="entry name" value="STKc_PknB_like"/>
    <property type="match status" value="1"/>
</dbReference>
<dbReference type="InterPro" id="IPR029050">
    <property type="entry name" value="Immunoprotect_excell_Ig-like"/>
</dbReference>
<comment type="caution">
    <text evidence="12">The sequence shown here is derived from an EMBL/GenBank/DDBJ whole genome shotgun (WGS) entry which is preliminary data.</text>
</comment>
<keyword evidence="10" id="KW-0812">Transmembrane</keyword>
<evidence type="ECO:0000256" key="4">
    <source>
        <dbReference type="ARBA" id="ARBA00022729"/>
    </source>
</evidence>
<evidence type="ECO:0000256" key="3">
    <source>
        <dbReference type="ARBA" id="ARBA00022679"/>
    </source>
</evidence>
<organism evidence="12 13">
    <name type="scientific">Nocardia fusca</name>
    <dbReference type="NCBI Taxonomy" id="941183"/>
    <lineage>
        <taxon>Bacteria</taxon>
        <taxon>Bacillati</taxon>
        <taxon>Actinomycetota</taxon>
        <taxon>Actinomycetes</taxon>
        <taxon>Mycobacteriales</taxon>
        <taxon>Nocardiaceae</taxon>
        <taxon>Nocardia</taxon>
    </lineage>
</organism>
<dbReference type="PROSITE" id="PS50011">
    <property type="entry name" value="PROTEIN_KINASE_DOM"/>
    <property type="match status" value="1"/>
</dbReference>
<sequence>MTGQRLGRYRLERLLGQGGMGQVWLAHAEPGGGRPGGRVALKLLPVELAADQTYRSRFEREAELAARLHDSHIVPIHAHGALDGRLFIEMEYVEGDDLGRVLRTNGPLTPQRAVDIVAQTAAALDAAHRAGLVHRDVKPSNIVVRRDGFVYLIDFGIAHGAGSTALTASGLAVGTWAYMAPERFTGSTDARADIYSLGCVLYECLAGTRPFGDTDPARQMHDHLTTTPPSVRALVPGISVELDRVIARALAKNPDDRYRTAGEFARAARGALPDAVTAPDPGAVEHPGTRHYELDDRPAAAVAAPPGTRAYTEYTPGDPAAGQSPAHPATRAYTEHAPGDPGLRQSPSHPATRAYTGHAPGDPAPGPPAVRPPTRAYTRLESRPQPGHGSGPAQAAGPSPYSRGDAAVAPNRPAPHRPGPPPGRRAPRARAKPPRRRKSLVRRLVLWTIVLVVVPLLLIGGCMAALVGGAGSIRFFGGDDTAGSIADPGVPVRDGNFEFSVLNVESGVGAVGIERAQGTFVVVSFTVRNIAAQPTTYLPLGQELRDTAGAKYAPDVTATAQRAAAAAAPRTLQPDESLGTHLVYGIPTGSVPASMTFRDFPLSFGTTVALNAQ</sequence>
<keyword evidence="7 8" id="KW-0067">ATP-binding</keyword>
<dbReference type="PANTHER" id="PTHR43289">
    <property type="entry name" value="MITOGEN-ACTIVATED PROTEIN KINASE KINASE KINASE 20-RELATED"/>
    <property type="match status" value="1"/>
</dbReference>
<evidence type="ECO:0000313" key="12">
    <source>
        <dbReference type="EMBL" id="MEV0363408.1"/>
    </source>
</evidence>
<name>A0ABV3F6T8_9NOCA</name>
<accession>A0ABV3F6T8</accession>
<keyword evidence="10" id="KW-0472">Membrane</keyword>
<evidence type="ECO:0000256" key="8">
    <source>
        <dbReference type="PROSITE-ProRule" id="PRU10141"/>
    </source>
</evidence>
<dbReference type="Pfam" id="PF11611">
    <property type="entry name" value="DUF4352"/>
    <property type="match status" value="1"/>
</dbReference>
<dbReference type="SMART" id="SM00220">
    <property type="entry name" value="S_TKc"/>
    <property type="match status" value="1"/>
</dbReference>
<dbReference type="InterPro" id="IPR029051">
    <property type="entry name" value="DUF4352"/>
</dbReference>
<keyword evidence="4" id="KW-0732">Signal</keyword>
<dbReference type="Gene3D" id="2.60.40.1240">
    <property type="match status" value="1"/>
</dbReference>
<gene>
    <name evidence="12" type="ORF">AB0H72_11955</name>
</gene>
<evidence type="ECO:0000259" key="11">
    <source>
        <dbReference type="PROSITE" id="PS50011"/>
    </source>
</evidence>
<dbReference type="Pfam" id="PF00069">
    <property type="entry name" value="Pkinase"/>
    <property type="match status" value="1"/>
</dbReference>
<dbReference type="EC" id="2.7.11.1" evidence="1"/>
<feature type="compositionally biased region" description="Basic and acidic residues" evidence="9">
    <location>
        <begin position="287"/>
        <end position="298"/>
    </location>
</feature>
<dbReference type="InterPro" id="IPR011009">
    <property type="entry name" value="Kinase-like_dom_sf"/>
</dbReference>
<evidence type="ECO:0000256" key="6">
    <source>
        <dbReference type="ARBA" id="ARBA00022777"/>
    </source>
</evidence>
<keyword evidence="10" id="KW-1133">Transmembrane helix</keyword>
<evidence type="ECO:0000256" key="10">
    <source>
        <dbReference type="SAM" id="Phobius"/>
    </source>
</evidence>
<feature type="domain" description="Protein kinase" evidence="11">
    <location>
        <begin position="9"/>
        <end position="272"/>
    </location>
</feature>
<dbReference type="PANTHER" id="PTHR43289:SF6">
    <property type="entry name" value="SERINE_THREONINE-PROTEIN KINASE NEKL-3"/>
    <property type="match status" value="1"/>
</dbReference>
<keyword evidence="2" id="KW-0723">Serine/threonine-protein kinase</keyword>
<dbReference type="Proteomes" id="UP001551658">
    <property type="component" value="Unassembled WGS sequence"/>
</dbReference>
<feature type="compositionally biased region" description="Pro residues" evidence="9">
    <location>
        <begin position="412"/>
        <end position="424"/>
    </location>
</feature>
<dbReference type="PROSITE" id="PS00108">
    <property type="entry name" value="PROTEIN_KINASE_ST"/>
    <property type="match status" value="1"/>
</dbReference>
<evidence type="ECO:0000256" key="5">
    <source>
        <dbReference type="ARBA" id="ARBA00022741"/>
    </source>
</evidence>
<evidence type="ECO:0000256" key="1">
    <source>
        <dbReference type="ARBA" id="ARBA00012513"/>
    </source>
</evidence>
<keyword evidence="5 8" id="KW-0547">Nucleotide-binding</keyword>
<dbReference type="RefSeq" id="WP_357977464.1">
    <property type="nucleotide sequence ID" value="NZ_JBFAIH010000005.1"/>
</dbReference>
<evidence type="ECO:0000256" key="9">
    <source>
        <dbReference type="SAM" id="MobiDB-lite"/>
    </source>
</evidence>
<dbReference type="InterPro" id="IPR017441">
    <property type="entry name" value="Protein_kinase_ATP_BS"/>
</dbReference>
<reference evidence="12 13" key="1">
    <citation type="submission" date="2024-06" db="EMBL/GenBank/DDBJ databases">
        <title>The Natural Products Discovery Center: Release of the First 8490 Sequenced Strains for Exploring Actinobacteria Biosynthetic Diversity.</title>
        <authorList>
            <person name="Kalkreuter E."/>
            <person name="Kautsar S.A."/>
            <person name="Yang D."/>
            <person name="Bader C.D."/>
            <person name="Teijaro C.N."/>
            <person name="Fluegel L."/>
            <person name="Davis C.M."/>
            <person name="Simpson J.R."/>
            <person name="Lauterbach L."/>
            <person name="Steele A.D."/>
            <person name="Gui C."/>
            <person name="Meng S."/>
            <person name="Li G."/>
            <person name="Viehrig K."/>
            <person name="Ye F."/>
            <person name="Su P."/>
            <person name="Kiefer A.F."/>
            <person name="Nichols A."/>
            <person name="Cepeda A.J."/>
            <person name="Yan W."/>
            <person name="Fan B."/>
            <person name="Jiang Y."/>
            <person name="Adhikari A."/>
            <person name="Zheng C.-J."/>
            <person name="Schuster L."/>
            <person name="Cowan T.M."/>
            <person name="Smanski M.J."/>
            <person name="Chevrette M.G."/>
            <person name="De Carvalho L.P.S."/>
            <person name="Shen B."/>
        </authorList>
    </citation>
    <scope>NUCLEOTIDE SEQUENCE [LARGE SCALE GENOMIC DNA]</scope>
    <source>
        <strain evidence="12 13">NPDC050671</strain>
    </source>
</reference>
<feature type="binding site" evidence="8">
    <location>
        <position position="42"/>
    </location>
    <ligand>
        <name>ATP</name>
        <dbReference type="ChEBI" id="CHEBI:30616"/>
    </ligand>
</feature>
<evidence type="ECO:0000313" key="13">
    <source>
        <dbReference type="Proteomes" id="UP001551658"/>
    </source>
</evidence>
<keyword evidence="3" id="KW-0808">Transferase</keyword>
<protein>
    <recommendedName>
        <fullName evidence="1">non-specific serine/threonine protein kinase</fullName>
        <ecNumber evidence="1">2.7.11.1</ecNumber>
    </recommendedName>
</protein>
<dbReference type="InterPro" id="IPR000719">
    <property type="entry name" value="Prot_kinase_dom"/>
</dbReference>
<feature type="region of interest" description="Disordered" evidence="9">
    <location>
        <begin position="274"/>
        <end position="437"/>
    </location>
</feature>
<feature type="compositionally biased region" description="Pro residues" evidence="9">
    <location>
        <begin position="362"/>
        <end position="371"/>
    </location>
</feature>
<dbReference type="GO" id="GO:0016301">
    <property type="term" value="F:kinase activity"/>
    <property type="evidence" value="ECO:0007669"/>
    <property type="project" value="UniProtKB-KW"/>
</dbReference>
<dbReference type="Gene3D" id="3.30.200.20">
    <property type="entry name" value="Phosphorylase Kinase, domain 1"/>
    <property type="match status" value="1"/>
</dbReference>
<evidence type="ECO:0000256" key="7">
    <source>
        <dbReference type="ARBA" id="ARBA00022840"/>
    </source>
</evidence>
<dbReference type="PROSITE" id="PS00107">
    <property type="entry name" value="PROTEIN_KINASE_ATP"/>
    <property type="match status" value="1"/>
</dbReference>
<feature type="compositionally biased region" description="Basic residues" evidence="9">
    <location>
        <begin position="425"/>
        <end position="437"/>
    </location>
</feature>
<dbReference type="EMBL" id="JBFAIH010000005">
    <property type="protein sequence ID" value="MEV0363408.1"/>
    <property type="molecule type" value="Genomic_DNA"/>
</dbReference>
<dbReference type="Gene3D" id="1.10.510.10">
    <property type="entry name" value="Transferase(Phosphotransferase) domain 1"/>
    <property type="match status" value="1"/>
</dbReference>
<dbReference type="SUPFAM" id="SSF56112">
    <property type="entry name" value="Protein kinase-like (PK-like)"/>
    <property type="match status" value="1"/>
</dbReference>
<evidence type="ECO:0000256" key="2">
    <source>
        <dbReference type="ARBA" id="ARBA00022527"/>
    </source>
</evidence>
<feature type="transmembrane region" description="Helical" evidence="10">
    <location>
        <begin position="444"/>
        <end position="467"/>
    </location>
</feature>
<proteinExistence type="predicted"/>
<keyword evidence="6 12" id="KW-0418">Kinase</keyword>
<keyword evidence="13" id="KW-1185">Reference proteome</keyword>